<organism evidence="1 2">
    <name type="scientific">Gemmatirosa kalamazoonensis</name>
    <dbReference type="NCBI Taxonomy" id="861299"/>
    <lineage>
        <taxon>Bacteria</taxon>
        <taxon>Pseudomonadati</taxon>
        <taxon>Gemmatimonadota</taxon>
        <taxon>Gemmatimonadia</taxon>
        <taxon>Gemmatimonadales</taxon>
        <taxon>Gemmatimonadaceae</taxon>
        <taxon>Gemmatirosa</taxon>
    </lineage>
</organism>
<dbReference type="STRING" id="861299.J421_4179"/>
<name>W0RLU9_9BACT</name>
<reference evidence="1 2" key="1">
    <citation type="journal article" date="2014" name="Genome Announc.">
        <title>Genome Sequence and Methylome of Soil Bacterium Gemmatirosa kalamazoonensis KBS708T, a Member of the Rarely Cultivated Gemmatimonadetes Phylum.</title>
        <authorList>
            <person name="Debruyn J.M."/>
            <person name="Radosevich M."/>
            <person name="Wommack K.E."/>
            <person name="Polson S.W."/>
            <person name="Hauser L.J."/>
            <person name="Fawaz M.N."/>
            <person name="Korlach J."/>
            <person name="Tsai Y.C."/>
        </authorList>
    </citation>
    <scope>NUCLEOTIDE SEQUENCE [LARGE SCALE GENOMIC DNA]</scope>
    <source>
        <strain evidence="1 2">KBS708</strain>
    </source>
</reference>
<dbReference type="HOGENOM" id="CLU_1218349_0_0_0"/>
<dbReference type="KEGG" id="gba:J421_4179"/>
<evidence type="ECO:0000313" key="2">
    <source>
        <dbReference type="Proteomes" id="UP000019151"/>
    </source>
</evidence>
<dbReference type="RefSeq" id="WP_025413157.1">
    <property type="nucleotide sequence ID" value="NZ_CP007128.1"/>
</dbReference>
<protein>
    <recommendedName>
        <fullName evidence="3">Bacteriochlorophyll 4-vinyl reductase</fullName>
    </recommendedName>
</protein>
<dbReference type="AlphaFoldDB" id="W0RLU9"/>
<dbReference type="EMBL" id="CP007128">
    <property type="protein sequence ID" value="AHG91716.1"/>
    <property type="molecule type" value="Genomic_DNA"/>
</dbReference>
<evidence type="ECO:0008006" key="3">
    <source>
        <dbReference type="Google" id="ProtNLM"/>
    </source>
</evidence>
<dbReference type="eggNOG" id="ENOG5033WUH">
    <property type="taxonomic scope" value="Bacteria"/>
</dbReference>
<evidence type="ECO:0000313" key="1">
    <source>
        <dbReference type="EMBL" id="AHG91716.1"/>
    </source>
</evidence>
<dbReference type="Proteomes" id="UP000019151">
    <property type="component" value="Chromosome"/>
</dbReference>
<sequence length="204" mass="23154">MSRTVDALLPLSLLEAVRAVDRPVIDPETEFVDELRNKRLGLSDTVTAQIRRYTDAARRRQRTGTDEVAALARLIGRRPDAEDVFRAAGRYLAERVYERIPATTRRAASKLPRLLSRPLVLRQLRRLARRYFSGSLARHGATLMLEIPAPVTSLTGRLATGCAYYEAGFVELMRLLLGAERPVEHVHCTSREEGKCEWRVDWSK</sequence>
<keyword evidence="2" id="KW-1185">Reference proteome</keyword>
<dbReference type="InParanoid" id="W0RLU9"/>
<dbReference type="OrthoDB" id="9784171at2"/>
<gene>
    <name evidence="1" type="ORF">J421_4179</name>
</gene>
<proteinExistence type="predicted"/>
<accession>W0RLU9</accession>